<proteinExistence type="predicted"/>
<dbReference type="InterPro" id="IPR051691">
    <property type="entry name" value="Metab_Enz_Cyan_OpOx_G3PDH"/>
</dbReference>
<organism evidence="3 4">
    <name type="scientific">Spiribacter onubensis</name>
    <dbReference type="NCBI Taxonomy" id="3122420"/>
    <lineage>
        <taxon>Bacteria</taxon>
        <taxon>Pseudomonadati</taxon>
        <taxon>Pseudomonadota</taxon>
        <taxon>Gammaproteobacteria</taxon>
        <taxon>Chromatiales</taxon>
        <taxon>Ectothiorhodospiraceae</taxon>
        <taxon>Spiribacter</taxon>
    </lineage>
</organism>
<dbReference type="SUPFAM" id="SSF51905">
    <property type="entry name" value="FAD/NAD(P)-binding domain"/>
    <property type="match status" value="1"/>
</dbReference>
<keyword evidence="1" id="KW-0560">Oxidoreductase</keyword>
<dbReference type="InterPro" id="IPR023753">
    <property type="entry name" value="FAD/NAD-binding_dom"/>
</dbReference>
<comment type="caution">
    <text evidence="3">The sequence shown here is derived from an EMBL/GenBank/DDBJ whole genome shotgun (WGS) entry which is preliminary data.</text>
</comment>
<evidence type="ECO:0000259" key="2">
    <source>
        <dbReference type="Pfam" id="PF07992"/>
    </source>
</evidence>
<evidence type="ECO:0000313" key="4">
    <source>
        <dbReference type="Proteomes" id="UP001556653"/>
    </source>
</evidence>
<keyword evidence="4" id="KW-1185">Reference proteome</keyword>
<reference evidence="3 4" key="1">
    <citation type="submission" date="2024-02" db="EMBL/GenBank/DDBJ databases">
        <title>New especies of Spiribacter isolated from saline water.</title>
        <authorList>
            <person name="Leon M.J."/>
            <person name="De La Haba R."/>
            <person name="Sanchez-Porro C."/>
            <person name="Ventosa A."/>
        </authorList>
    </citation>
    <scope>NUCLEOTIDE SEQUENCE [LARGE SCALE GENOMIC DNA]</scope>
    <source>
        <strain evidence="4">ag22IC4-227</strain>
    </source>
</reference>
<dbReference type="EMBL" id="JBAKFJ010000001">
    <property type="protein sequence ID" value="MEX0386942.1"/>
    <property type="molecule type" value="Genomic_DNA"/>
</dbReference>
<sequence>MSSDAGQPAPCVSVIGTGPAGEAAIRGLLARGARVTVFDEQPRTGGNISRIRATAPATPLEALAAESPELILRSGTRVLSVESDGRVWFEGGDGAEQASFDAIVLACGAYDLHDPVPGLPARGVTSAGALQALGKGHGIMPRGRIIIAGSGPFLTVVAAGVVRAGGTVTHVIDRLRRSDYARLAPWGLGIPGNSLEFMQKRRWLARAGVPIRYGAAVAAVGDGELITDADERLAFDHLGLTERFVPQTQLARTAGCRIQYDPVGGYWAVATDSLGRSSQPRIYVIGEGQGIRGWRHAQLSGERVAPAVLSDLAGRTAARPTGEWRRRFLIGFARGLERAQARRARQTPDPDAVICACEGARVRAVDQAVALGLADLSSIKVVTRCGMGPCQGRYCEAQVSERIRAAGLEPRGALNQRAFSRPLSVAEVLNGPR</sequence>
<dbReference type="PANTHER" id="PTHR42949:SF3">
    <property type="entry name" value="ANAEROBIC GLYCEROL-3-PHOSPHATE DEHYDROGENASE SUBUNIT B"/>
    <property type="match status" value="1"/>
</dbReference>
<dbReference type="Pfam" id="PF07992">
    <property type="entry name" value="Pyr_redox_2"/>
    <property type="match status" value="1"/>
</dbReference>
<name>A0ABV3S9X2_9GAMM</name>
<dbReference type="PRINTS" id="PR00419">
    <property type="entry name" value="ADXRDTASE"/>
</dbReference>
<feature type="domain" description="FAD/NAD(P)-binding" evidence="2">
    <location>
        <begin position="12"/>
        <end position="300"/>
    </location>
</feature>
<gene>
    <name evidence="3" type="ORF">V6X64_08065</name>
</gene>
<evidence type="ECO:0000313" key="3">
    <source>
        <dbReference type="EMBL" id="MEX0386942.1"/>
    </source>
</evidence>
<dbReference type="InterPro" id="IPR041854">
    <property type="entry name" value="BFD-like_2Fe2S-bd_dom_sf"/>
</dbReference>
<dbReference type="RefSeq" id="WP_367967437.1">
    <property type="nucleotide sequence ID" value="NZ_JBAKFJ010000001.1"/>
</dbReference>
<accession>A0ABV3S9X2</accession>
<dbReference type="InterPro" id="IPR036188">
    <property type="entry name" value="FAD/NAD-bd_sf"/>
</dbReference>
<dbReference type="Gene3D" id="3.50.50.60">
    <property type="entry name" value="FAD/NAD(P)-binding domain"/>
    <property type="match status" value="2"/>
</dbReference>
<evidence type="ECO:0000256" key="1">
    <source>
        <dbReference type="ARBA" id="ARBA00023002"/>
    </source>
</evidence>
<dbReference type="Gene3D" id="1.10.10.1100">
    <property type="entry name" value="BFD-like [2Fe-2S]-binding domain"/>
    <property type="match status" value="1"/>
</dbReference>
<protein>
    <submittedName>
        <fullName evidence="3">FAD-dependent oxidoreductase</fullName>
    </submittedName>
</protein>
<dbReference type="Proteomes" id="UP001556653">
    <property type="component" value="Unassembled WGS sequence"/>
</dbReference>
<dbReference type="PANTHER" id="PTHR42949">
    <property type="entry name" value="ANAEROBIC GLYCEROL-3-PHOSPHATE DEHYDROGENASE SUBUNIT B"/>
    <property type="match status" value="1"/>
</dbReference>